<dbReference type="InterPro" id="IPR034922">
    <property type="entry name" value="REX1-like_exo"/>
</dbReference>
<dbReference type="InterPro" id="IPR047021">
    <property type="entry name" value="REXO1/3/4-like"/>
</dbReference>
<comment type="subcellular location">
    <subcellularLocation>
        <location evidence="1">Nucleus</location>
    </subcellularLocation>
</comment>
<evidence type="ECO:0000256" key="6">
    <source>
        <dbReference type="ARBA" id="ARBA00023242"/>
    </source>
</evidence>
<keyword evidence="5 9" id="KW-0269">Exonuclease</keyword>
<feature type="region of interest" description="Disordered" evidence="7">
    <location>
        <begin position="1"/>
        <end position="28"/>
    </location>
</feature>
<dbReference type="PANTHER" id="PTHR12801:SF82">
    <property type="entry name" value="RNA EXONUCLEASE 5"/>
    <property type="match status" value="1"/>
</dbReference>
<dbReference type="InterPro" id="IPR036397">
    <property type="entry name" value="RNaseH_sf"/>
</dbReference>
<dbReference type="GO" id="GO:0005634">
    <property type="term" value="C:nucleus"/>
    <property type="evidence" value="ECO:0007669"/>
    <property type="project" value="UniProtKB-SubCell"/>
</dbReference>
<dbReference type="InterPro" id="IPR013520">
    <property type="entry name" value="Ribonucl_H"/>
</dbReference>
<name>A0A6M2DJQ9_XENCH</name>
<protein>
    <submittedName>
        <fullName evidence="9">Putative 3'-5' exonuclease</fullName>
    </submittedName>
</protein>
<dbReference type="Pfam" id="PF00929">
    <property type="entry name" value="RNase_T"/>
    <property type="match status" value="1"/>
</dbReference>
<dbReference type="SMART" id="SM00479">
    <property type="entry name" value="EXOIII"/>
    <property type="match status" value="1"/>
</dbReference>
<dbReference type="InterPro" id="IPR012337">
    <property type="entry name" value="RNaseH-like_sf"/>
</dbReference>
<evidence type="ECO:0000256" key="5">
    <source>
        <dbReference type="ARBA" id="ARBA00022839"/>
    </source>
</evidence>
<keyword evidence="4" id="KW-0378">Hydrolase</keyword>
<dbReference type="GO" id="GO:0003676">
    <property type="term" value="F:nucleic acid binding"/>
    <property type="evidence" value="ECO:0007669"/>
    <property type="project" value="InterPro"/>
</dbReference>
<organism evidence="9">
    <name type="scientific">Xenopsylla cheopis</name>
    <name type="common">Oriental rat flea</name>
    <name type="synonym">Pulex cheopis</name>
    <dbReference type="NCBI Taxonomy" id="163159"/>
    <lineage>
        <taxon>Eukaryota</taxon>
        <taxon>Metazoa</taxon>
        <taxon>Ecdysozoa</taxon>
        <taxon>Arthropoda</taxon>
        <taxon>Hexapoda</taxon>
        <taxon>Insecta</taxon>
        <taxon>Pterygota</taxon>
        <taxon>Neoptera</taxon>
        <taxon>Endopterygota</taxon>
        <taxon>Siphonaptera</taxon>
        <taxon>Pulicidae</taxon>
        <taxon>Xenopsyllinae</taxon>
        <taxon>Xenopsylla</taxon>
    </lineage>
</organism>
<dbReference type="FunFam" id="3.30.420.10:FF:000019">
    <property type="entry name" value="RNA exonuclease NEF-sp"/>
    <property type="match status" value="1"/>
</dbReference>
<dbReference type="CDD" id="cd06145">
    <property type="entry name" value="REX1_like"/>
    <property type="match status" value="1"/>
</dbReference>
<comment type="similarity">
    <text evidence="2">Belongs to the REXO1/REXO3 family.</text>
</comment>
<evidence type="ECO:0000256" key="7">
    <source>
        <dbReference type="SAM" id="MobiDB-lite"/>
    </source>
</evidence>
<evidence type="ECO:0000256" key="3">
    <source>
        <dbReference type="ARBA" id="ARBA00022722"/>
    </source>
</evidence>
<dbReference type="AlphaFoldDB" id="A0A6M2DJQ9"/>
<reference evidence="9" key="1">
    <citation type="submission" date="2020-03" db="EMBL/GenBank/DDBJ databases">
        <title>Transcriptomic Profiling of the Digestive Tract of the Rat Flea, Xenopsylla cheopis, Following Blood Feeding and Infection with Yersinia pestis.</title>
        <authorList>
            <person name="Bland D.M."/>
            <person name="Martens C.A."/>
            <person name="Virtaneva K."/>
            <person name="Kanakabandi K."/>
            <person name="Long D."/>
            <person name="Rosenke R."/>
            <person name="Saturday G.A."/>
            <person name="Hoyt F.H."/>
            <person name="Bruno D.P."/>
            <person name="Ribeiro J.M.C."/>
            <person name="Hinnebusch J."/>
        </authorList>
    </citation>
    <scope>NUCLEOTIDE SEQUENCE</scope>
</reference>
<evidence type="ECO:0000313" key="9">
    <source>
        <dbReference type="EMBL" id="NOV45301.1"/>
    </source>
</evidence>
<evidence type="ECO:0000256" key="2">
    <source>
        <dbReference type="ARBA" id="ARBA00006357"/>
    </source>
</evidence>
<evidence type="ECO:0000259" key="8">
    <source>
        <dbReference type="SMART" id="SM00479"/>
    </source>
</evidence>
<evidence type="ECO:0000256" key="1">
    <source>
        <dbReference type="ARBA" id="ARBA00004123"/>
    </source>
</evidence>
<keyword evidence="3" id="KW-0540">Nuclease</keyword>
<keyword evidence="6" id="KW-0539">Nucleus</keyword>
<dbReference type="Gene3D" id="3.30.420.10">
    <property type="entry name" value="Ribonuclease H-like superfamily/Ribonuclease H"/>
    <property type="match status" value="1"/>
</dbReference>
<dbReference type="SUPFAM" id="SSF53098">
    <property type="entry name" value="Ribonuclease H-like"/>
    <property type="match status" value="1"/>
</dbReference>
<accession>A0A6M2DJQ9</accession>
<proteinExistence type="inferred from homology"/>
<feature type="domain" description="Exonuclease" evidence="8">
    <location>
        <begin position="303"/>
        <end position="462"/>
    </location>
</feature>
<dbReference type="GO" id="GO:0004527">
    <property type="term" value="F:exonuclease activity"/>
    <property type="evidence" value="ECO:0007669"/>
    <property type="project" value="UniProtKB-KW"/>
</dbReference>
<dbReference type="PANTHER" id="PTHR12801">
    <property type="entry name" value="RNA EXONUCLEASE REXO1 / RECO3 FAMILY MEMBER-RELATED"/>
    <property type="match status" value="1"/>
</dbReference>
<dbReference type="EMBL" id="GIIL01001575">
    <property type="protein sequence ID" value="NOV45301.1"/>
    <property type="molecule type" value="Transcribed_RNA"/>
</dbReference>
<sequence>MSARKKKISNNEREEGEIVTTSESENSIDDNLPSKRLKICNVDTTTNESEIKVVRTTDTSATMKKPLLHGEEYLKLKQQLKEKKLRLKAIPRFSLKEAGIDAALCIVPEKRIPLFLTDIQHLILYSILGNHSPYLPSRWCNLEKWNKLSQIVIVVAEGLTLNDYLDHKLSLPSIKTIFDASVEVVTPAVSECSIISELASVPLTGTQKDKLIQEFGTLETAMKNSKDLMVMMRAVFPIQRNVQPIEEEQLPSSDIFSRTKLLLSAWQMVEEGYPLPLRGGLSNRYADFVMTKDSYGQVNANSPMFGLDCEMCRTKFGSELTRVSMVNEKFEVVYETFVKPYNKIIDYVTQFSGITEEILENVTTRIEDVQNMIRKILPDDAILVGQSLNADLIAMKMMHPYVIDTSVIFNITGNRVRKSKLQILAREFLGEIIQKAASGHDSVEDSSASLKLTQLKLAKGIHFGDAVLDKPNKRNVKFSIKDEPSACKDFATSLFNQVSRSNKFGQLDSAQILGCTDTITEYEKFLLNDEKKIIKCLIGDSNKEVIKNTCEKSLEHKLTISHIKIPKNKMILEKIDKTVKKVDKWIGKVWDNMTNNSLCIFILGGDINANGACFMGIKKQLS</sequence>
<evidence type="ECO:0000256" key="4">
    <source>
        <dbReference type="ARBA" id="ARBA00022801"/>
    </source>
</evidence>